<evidence type="ECO:0000256" key="3">
    <source>
        <dbReference type="ARBA" id="ARBA00023125"/>
    </source>
</evidence>
<dbReference type="AlphaFoldDB" id="A0A7Y9EUW1"/>
<dbReference type="Pfam" id="PF00356">
    <property type="entry name" value="LacI"/>
    <property type="match status" value="1"/>
</dbReference>
<dbReference type="SUPFAM" id="SSF53822">
    <property type="entry name" value="Periplasmic binding protein-like I"/>
    <property type="match status" value="1"/>
</dbReference>
<dbReference type="SMART" id="SM00354">
    <property type="entry name" value="HTH_LACI"/>
    <property type="match status" value="1"/>
</dbReference>
<gene>
    <name evidence="6" type="ORF">BKA02_001457</name>
</gene>
<reference evidence="6 7" key="1">
    <citation type="submission" date="2020-07" db="EMBL/GenBank/DDBJ databases">
        <title>Sequencing the genomes of 1000 actinobacteria strains.</title>
        <authorList>
            <person name="Klenk H.-P."/>
        </authorList>
    </citation>
    <scope>NUCLEOTIDE SEQUENCE [LARGE SCALE GENOMIC DNA]</scope>
    <source>
        <strain evidence="6 7">DSM 22185</strain>
    </source>
</reference>
<evidence type="ECO:0000256" key="2">
    <source>
        <dbReference type="ARBA" id="ARBA00023015"/>
    </source>
</evidence>
<dbReference type="EMBL" id="JACCBH010000001">
    <property type="protein sequence ID" value="NYD54402.1"/>
    <property type="molecule type" value="Genomic_DNA"/>
</dbReference>
<evidence type="ECO:0000259" key="5">
    <source>
        <dbReference type="PROSITE" id="PS50932"/>
    </source>
</evidence>
<organism evidence="6 7">
    <name type="scientific">Microbacterium pseudoresistens</name>
    <dbReference type="NCBI Taxonomy" id="640634"/>
    <lineage>
        <taxon>Bacteria</taxon>
        <taxon>Bacillati</taxon>
        <taxon>Actinomycetota</taxon>
        <taxon>Actinomycetes</taxon>
        <taxon>Micrococcales</taxon>
        <taxon>Microbacteriaceae</taxon>
        <taxon>Microbacterium</taxon>
    </lineage>
</organism>
<dbReference type="GO" id="GO:0000976">
    <property type="term" value="F:transcription cis-regulatory region binding"/>
    <property type="evidence" value="ECO:0007669"/>
    <property type="project" value="TreeGrafter"/>
</dbReference>
<dbReference type="PANTHER" id="PTHR30146:SF148">
    <property type="entry name" value="HTH-TYPE TRANSCRIPTIONAL REPRESSOR PURR-RELATED"/>
    <property type="match status" value="1"/>
</dbReference>
<dbReference type="SUPFAM" id="SSF47413">
    <property type="entry name" value="lambda repressor-like DNA-binding domains"/>
    <property type="match status" value="1"/>
</dbReference>
<name>A0A7Y9EUW1_9MICO</name>
<evidence type="ECO:0000313" key="6">
    <source>
        <dbReference type="EMBL" id="NYD54402.1"/>
    </source>
</evidence>
<comment type="caution">
    <text evidence="6">The sequence shown here is derived from an EMBL/GenBank/DDBJ whole genome shotgun (WGS) entry which is preliminary data.</text>
</comment>
<keyword evidence="1" id="KW-0678">Repressor</keyword>
<feature type="domain" description="HTH lacI-type" evidence="5">
    <location>
        <begin position="5"/>
        <end position="61"/>
    </location>
</feature>
<dbReference type="Gene3D" id="3.40.50.2300">
    <property type="match status" value="2"/>
</dbReference>
<dbReference type="Proteomes" id="UP000552045">
    <property type="component" value="Unassembled WGS sequence"/>
</dbReference>
<sequence>MARRARLEDVARESGVSKATASRILNGDPQFSTKESTRQAVHKAATRLGYVPHSSARALAGMPTRALLLLSPSLDNPTHSVIVRGAQAGALERDHVAFMVEDFGAATLTSSLEALIDGARIDGVMIGSATIEHPLSSKLAALKFPHVYVNRAVERSGRNVVMQFGRSSELAVDHLVSLGHRRIGHIAGPADIWPSKERQDTFAAVIDRANGCEGTVVSTNFSEEGGKEGFAYLYDAHDVTAIYTSSLAQGIGALAEASRRGIAVPDDLSIIANDDFPVAAYTSPPLTTIQTPLFEMGRVGAHALVDQILSGEHRDHVVSDDPVVILRQSTAVHR</sequence>
<evidence type="ECO:0000313" key="7">
    <source>
        <dbReference type="Proteomes" id="UP000552045"/>
    </source>
</evidence>
<keyword evidence="2" id="KW-0805">Transcription regulation</keyword>
<dbReference type="PROSITE" id="PS00356">
    <property type="entry name" value="HTH_LACI_1"/>
    <property type="match status" value="1"/>
</dbReference>
<evidence type="ECO:0000256" key="1">
    <source>
        <dbReference type="ARBA" id="ARBA00022491"/>
    </source>
</evidence>
<dbReference type="Pfam" id="PF13377">
    <property type="entry name" value="Peripla_BP_3"/>
    <property type="match status" value="1"/>
</dbReference>
<dbReference type="InterPro" id="IPR010982">
    <property type="entry name" value="Lambda_DNA-bd_dom_sf"/>
</dbReference>
<keyword evidence="4" id="KW-0804">Transcription</keyword>
<protein>
    <submittedName>
        <fullName evidence="6">LacI family transcriptional regulator</fullName>
    </submittedName>
</protein>
<dbReference type="InterPro" id="IPR028082">
    <property type="entry name" value="Peripla_BP_I"/>
</dbReference>
<dbReference type="PANTHER" id="PTHR30146">
    <property type="entry name" value="LACI-RELATED TRANSCRIPTIONAL REPRESSOR"/>
    <property type="match status" value="1"/>
</dbReference>
<dbReference type="PROSITE" id="PS50932">
    <property type="entry name" value="HTH_LACI_2"/>
    <property type="match status" value="1"/>
</dbReference>
<evidence type="ECO:0000256" key="4">
    <source>
        <dbReference type="ARBA" id="ARBA00023163"/>
    </source>
</evidence>
<keyword evidence="7" id="KW-1185">Reference proteome</keyword>
<dbReference type="GO" id="GO:0003700">
    <property type="term" value="F:DNA-binding transcription factor activity"/>
    <property type="evidence" value="ECO:0007669"/>
    <property type="project" value="TreeGrafter"/>
</dbReference>
<dbReference type="CDD" id="cd06267">
    <property type="entry name" value="PBP1_LacI_sugar_binding-like"/>
    <property type="match status" value="1"/>
</dbReference>
<accession>A0A7Y9EUW1</accession>
<dbReference type="CDD" id="cd01392">
    <property type="entry name" value="HTH_LacI"/>
    <property type="match status" value="1"/>
</dbReference>
<dbReference type="InterPro" id="IPR046335">
    <property type="entry name" value="LacI/GalR-like_sensor"/>
</dbReference>
<proteinExistence type="predicted"/>
<dbReference type="RefSeq" id="WP_179432693.1">
    <property type="nucleotide sequence ID" value="NZ_BAABLC010000001.1"/>
</dbReference>
<keyword evidence="3" id="KW-0238">DNA-binding</keyword>
<dbReference type="InterPro" id="IPR000843">
    <property type="entry name" value="HTH_LacI"/>
</dbReference>
<dbReference type="Gene3D" id="1.10.260.40">
    <property type="entry name" value="lambda repressor-like DNA-binding domains"/>
    <property type="match status" value="1"/>
</dbReference>